<dbReference type="PANTHER" id="PTHR30024:SF47">
    <property type="entry name" value="TAURINE-BINDING PERIPLASMIC PROTEIN"/>
    <property type="match status" value="1"/>
</dbReference>
<dbReference type="PANTHER" id="PTHR30024">
    <property type="entry name" value="ALIPHATIC SULFONATES-BINDING PROTEIN-RELATED"/>
    <property type="match status" value="1"/>
</dbReference>
<sequence>MRYGGLLPMAVRYCSILLCVLTLGCSDPEPPPLRVGVNPWVGYDPLVLSRELKLVDTTQLQIVELMSNTESIRALRNGLLDAAALTMDEALRLADEGVAVKIIALLDSSNGADAVMVRAGIHDLADLKGKRIALEKSALGALMLDRFLQAAGLRQEEVETLNVEAAEHVNVLENGRADAVVTFEPMKSRLAAKGFHNLFDSSRIPGEIVDTLVVREGTEPSREVVLIQAWQLGLRQLQADPQKAASLLAPSVELSSAEYLATLRGVHFISLRESVAKLDRSGAGLMRDADALTHQLRRLGLLHREPEWGALLDNRAARLVSEQP</sequence>
<dbReference type="eggNOG" id="COG0715">
    <property type="taxonomic scope" value="Bacteria"/>
</dbReference>
<reference evidence="4 5" key="1">
    <citation type="journal article" date="2011" name="J. Bacteriol.">
        <title>Complete Genome Sequence of the Aerobic Marine Methanotroph Methylomonas methanica MC09.</title>
        <authorList>
            <person name="Boden R."/>
            <person name="Cunliffe M."/>
            <person name="Scanlan J."/>
            <person name="Moussard H."/>
            <person name="Kits K.D."/>
            <person name="Klotz M.G."/>
            <person name="Jetten M.S."/>
            <person name="Vuilleumier S."/>
            <person name="Han J."/>
            <person name="Peters L."/>
            <person name="Mikhailova N."/>
            <person name="Teshima H."/>
            <person name="Tapia R."/>
            <person name="Kyrpides N."/>
            <person name="Ivanova N."/>
            <person name="Pagani I."/>
            <person name="Cheng J.F."/>
            <person name="Goodwin L."/>
            <person name="Han C."/>
            <person name="Hauser L."/>
            <person name="Land M.L."/>
            <person name="Lapidus A."/>
            <person name="Lucas S."/>
            <person name="Pitluck S."/>
            <person name="Woyke T."/>
            <person name="Stein L."/>
            <person name="Murrell J.C."/>
        </authorList>
    </citation>
    <scope>NUCLEOTIDE SEQUENCE [LARGE SCALE GENOMIC DNA]</scope>
    <source>
        <strain evidence="4 5">MC09</strain>
    </source>
</reference>
<dbReference type="Pfam" id="PF13379">
    <property type="entry name" value="NMT1_2"/>
    <property type="match status" value="1"/>
</dbReference>
<dbReference type="PROSITE" id="PS51257">
    <property type="entry name" value="PROKAR_LIPOPROTEIN"/>
    <property type="match status" value="1"/>
</dbReference>
<dbReference type="SUPFAM" id="SSF53850">
    <property type="entry name" value="Periplasmic binding protein-like II"/>
    <property type="match status" value="1"/>
</dbReference>
<name>F9ZVU2_METMM</name>
<keyword evidence="3" id="KW-0732">Signal</keyword>
<dbReference type="Proteomes" id="UP000008888">
    <property type="component" value="Chromosome"/>
</dbReference>
<comment type="subcellular location">
    <subcellularLocation>
        <location evidence="1">Periplasm</location>
    </subcellularLocation>
</comment>
<reference evidence="5" key="3">
    <citation type="submission" date="2011-05" db="EMBL/GenBank/DDBJ databases">
        <title>Complete sequence of Methylomonas methanica MC09.</title>
        <authorList>
            <consortium name="US DOE Joint Genome Institute"/>
            <person name="Lucas S."/>
            <person name="Han J."/>
            <person name="Lapidus A."/>
            <person name="Cheng J.-F."/>
            <person name="Goodwin L."/>
            <person name="Pitluck S."/>
            <person name="Peters L."/>
            <person name="Mikhailova N."/>
            <person name="Teshima H."/>
            <person name="Han C."/>
            <person name="Tapia R."/>
            <person name="Land M."/>
            <person name="Hauser L."/>
            <person name="Kyrpides N."/>
            <person name="Ivanova N."/>
            <person name="Pagani I."/>
            <person name="Stein L."/>
            <person name="Woyke T."/>
        </authorList>
    </citation>
    <scope>NUCLEOTIDE SEQUENCE [LARGE SCALE GENOMIC DNA]</scope>
    <source>
        <strain evidence="5">MC09</strain>
    </source>
</reference>
<evidence type="ECO:0000256" key="1">
    <source>
        <dbReference type="ARBA" id="ARBA00004418"/>
    </source>
</evidence>
<proteinExistence type="inferred from homology"/>
<evidence type="ECO:0000313" key="4">
    <source>
        <dbReference type="EMBL" id="AEF99570.1"/>
    </source>
</evidence>
<reference key="2">
    <citation type="submission" date="2011-05" db="EMBL/GenBank/DDBJ databases">
        <title>Complete genome sequence of the aerobic marine methanotroph Methylomonas methanica MC09.</title>
        <authorList>
            <person name="Boden R."/>
            <person name="Cunliffe M."/>
            <person name="Scanlan J."/>
            <person name="Moussard H."/>
            <person name="Kits K.D."/>
            <person name="Klotz M."/>
            <person name="Jetten M."/>
            <person name="Vuilleumier S."/>
            <person name="Han J."/>
            <person name="Peters L."/>
            <person name="Mikhailova N."/>
            <person name="Teshima H."/>
            <person name="Tapia R."/>
            <person name="Kyrpides N."/>
            <person name="Ivanova N."/>
            <person name="Pagani I."/>
            <person name="Cheng J.-F."/>
            <person name="Goodwin L."/>
            <person name="Han C."/>
            <person name="Hauser L."/>
            <person name="Land M."/>
            <person name="Lapidus A."/>
            <person name="Lucas S."/>
            <person name="Pitluck S."/>
            <person name="Woyke T."/>
            <person name="Stein L.Y."/>
            <person name="Murrell C."/>
        </authorList>
    </citation>
    <scope>NUCLEOTIDE SEQUENCE</scope>
    <source>
        <strain>MC09</strain>
    </source>
</reference>
<comment type="similarity">
    <text evidence="2">Belongs to the bacterial solute-binding protein SsuA/TauA family.</text>
</comment>
<dbReference type="HOGENOM" id="CLU_028871_3_2_6"/>
<evidence type="ECO:0000256" key="2">
    <source>
        <dbReference type="ARBA" id="ARBA00010742"/>
    </source>
</evidence>
<dbReference type="EMBL" id="CP002738">
    <property type="protein sequence ID" value="AEF99570.1"/>
    <property type="molecule type" value="Genomic_DNA"/>
</dbReference>
<evidence type="ECO:0000313" key="5">
    <source>
        <dbReference type="Proteomes" id="UP000008888"/>
    </source>
</evidence>
<evidence type="ECO:0008006" key="6">
    <source>
        <dbReference type="Google" id="ProtNLM"/>
    </source>
</evidence>
<keyword evidence="5" id="KW-1185">Reference proteome</keyword>
<dbReference type="GO" id="GO:0042597">
    <property type="term" value="C:periplasmic space"/>
    <property type="evidence" value="ECO:0007669"/>
    <property type="project" value="UniProtKB-SubCell"/>
</dbReference>
<gene>
    <name evidence="4" type="ordered locus">Metme_1136</name>
</gene>
<dbReference type="AlphaFoldDB" id="F9ZVU2"/>
<dbReference type="Gene3D" id="3.40.190.10">
    <property type="entry name" value="Periplasmic binding protein-like II"/>
    <property type="match status" value="2"/>
</dbReference>
<dbReference type="KEGG" id="mmt:Metme_1136"/>
<organism evidence="4 5">
    <name type="scientific">Methylomonas methanica (strain DSM 25384 / MC09)</name>
    <dbReference type="NCBI Taxonomy" id="857087"/>
    <lineage>
        <taxon>Bacteria</taxon>
        <taxon>Pseudomonadati</taxon>
        <taxon>Pseudomonadota</taxon>
        <taxon>Gammaproteobacteria</taxon>
        <taxon>Methylococcales</taxon>
        <taxon>Methylococcaceae</taxon>
        <taxon>Methylomonas</taxon>
    </lineage>
</organism>
<accession>F9ZVU2</accession>
<protein>
    <recommendedName>
        <fullName evidence="6">NitT/TauT family transport system substrate-binding protein</fullName>
    </recommendedName>
</protein>
<dbReference type="STRING" id="857087.Metme_1136"/>
<evidence type="ECO:0000256" key="3">
    <source>
        <dbReference type="ARBA" id="ARBA00022729"/>
    </source>
</evidence>